<evidence type="ECO:0000313" key="4">
    <source>
        <dbReference type="EMBL" id="PTW61989.1"/>
    </source>
</evidence>
<dbReference type="SUPFAM" id="SSF53850">
    <property type="entry name" value="Periplasmic binding protein-like II"/>
    <property type="match status" value="1"/>
</dbReference>
<dbReference type="Proteomes" id="UP000244081">
    <property type="component" value="Unassembled WGS sequence"/>
</dbReference>
<dbReference type="InterPro" id="IPR022376">
    <property type="entry name" value="PQQ_CXXCW"/>
</dbReference>
<dbReference type="PANTHER" id="PTHR35936:SF17">
    <property type="entry name" value="ARGININE-BINDING EXTRACELLULAR PROTEIN ARTP"/>
    <property type="match status" value="1"/>
</dbReference>
<evidence type="ECO:0000259" key="3">
    <source>
        <dbReference type="PROSITE" id="PS50206"/>
    </source>
</evidence>
<evidence type="ECO:0000256" key="2">
    <source>
        <dbReference type="SAM" id="MobiDB-lite"/>
    </source>
</evidence>
<sequence length="447" mass="49289">MAAAGGPARAQENTANPDVVDRTELRVCADPGNLPYSNDKGEGFENRIAEIVAEELGLPVRYTWFPQTIGFVRRTLGEKRCDLIIGVAATNELMQNTNPYYNSTYVMVHRKDAALTGSLGDPALAGLKIGAQPRTPAASLLARHGLLGHMKSYPLIVDTRLEKPARAMVADVENGTIDVALAWGPLAGYWIREVAPDLVMVPIESEAGTRLSFLMSMGIRYNEPDWKHRLNRILRKRKDDIDAILAAYNVPLLDRRGQLIKAQDTAEAGPKAKPVKGAPVPTAKTANTIAEPEGYRMDDYRAPVPAGLAGARTVDVEGLIALRKSGDPVLIDVFPAARKPQGRSPDQIWREPKRATIKGAHWLANMGFGALSDHEESAFRAELERLSDNGKRTLVFFCEPQCWMSWNAAKRALTYGFDKVAWYPGGVARWSEADQLLEEMRPWRPAE</sequence>
<comment type="caution">
    <text evidence="4">The sequence shown here is derived from an EMBL/GenBank/DDBJ whole genome shotgun (WGS) entry which is preliminary data.</text>
</comment>
<dbReference type="EMBL" id="QAYG01000001">
    <property type="protein sequence ID" value="PTW61989.1"/>
    <property type="molecule type" value="Genomic_DNA"/>
</dbReference>
<dbReference type="InterPro" id="IPR022448">
    <property type="entry name" value="Quinoprotein_dehydrogenase"/>
</dbReference>
<evidence type="ECO:0000313" key="5">
    <source>
        <dbReference type="Proteomes" id="UP000244081"/>
    </source>
</evidence>
<dbReference type="NCBIfam" id="TIGR03865">
    <property type="entry name" value="PQQ_CXXCW"/>
    <property type="match status" value="1"/>
</dbReference>
<keyword evidence="1" id="KW-0732">Signal</keyword>
<dbReference type="Gene3D" id="3.40.190.10">
    <property type="entry name" value="Periplasmic binding protein-like II"/>
    <property type="match status" value="2"/>
</dbReference>
<dbReference type="NCBIfam" id="TIGR03871">
    <property type="entry name" value="ABC_peri_MoxJ_2"/>
    <property type="match status" value="1"/>
</dbReference>
<name>A0A2T5VE02_9HYPH</name>
<dbReference type="SMART" id="SM00062">
    <property type="entry name" value="PBPb"/>
    <property type="match status" value="1"/>
</dbReference>
<accession>A0A2T5VE02</accession>
<dbReference type="SUPFAM" id="SSF52821">
    <property type="entry name" value="Rhodanese/Cell cycle control phosphatase"/>
    <property type="match status" value="1"/>
</dbReference>
<feature type="region of interest" description="Disordered" evidence="2">
    <location>
        <begin position="1"/>
        <end position="22"/>
    </location>
</feature>
<dbReference type="Pfam" id="PF00581">
    <property type="entry name" value="Rhodanese"/>
    <property type="match status" value="1"/>
</dbReference>
<dbReference type="PROSITE" id="PS50206">
    <property type="entry name" value="RHODANESE_3"/>
    <property type="match status" value="1"/>
</dbReference>
<keyword evidence="5" id="KW-1185">Reference proteome</keyword>
<organism evidence="4 5">
    <name type="scientific">Breoghania corrubedonensis</name>
    <dbReference type="NCBI Taxonomy" id="665038"/>
    <lineage>
        <taxon>Bacteria</taxon>
        <taxon>Pseudomonadati</taxon>
        <taxon>Pseudomonadota</taxon>
        <taxon>Alphaproteobacteria</taxon>
        <taxon>Hyphomicrobiales</taxon>
        <taxon>Stappiaceae</taxon>
        <taxon>Breoghania</taxon>
    </lineage>
</organism>
<dbReference type="PANTHER" id="PTHR35936">
    <property type="entry name" value="MEMBRANE-BOUND LYTIC MUREIN TRANSGLYCOSYLASE F"/>
    <property type="match status" value="1"/>
</dbReference>
<dbReference type="Pfam" id="PF00497">
    <property type="entry name" value="SBP_bac_3"/>
    <property type="match status" value="1"/>
</dbReference>
<dbReference type="Gene3D" id="3.40.250.10">
    <property type="entry name" value="Rhodanese-like domain"/>
    <property type="match status" value="1"/>
</dbReference>
<protein>
    <submittedName>
        <fullName evidence="4">PQQ-dependent catabolism-associated CXXCW motif protein/quinoprotein dehydrogenase-associated probable ABC transporter substrate-binding protein</fullName>
    </submittedName>
</protein>
<proteinExistence type="predicted"/>
<reference evidence="4 5" key="1">
    <citation type="submission" date="2018-04" db="EMBL/GenBank/DDBJ databases">
        <title>Genomic Encyclopedia of Archaeal and Bacterial Type Strains, Phase II (KMG-II): from individual species to whole genera.</title>
        <authorList>
            <person name="Goeker M."/>
        </authorList>
    </citation>
    <scope>NUCLEOTIDE SEQUENCE [LARGE SCALE GENOMIC DNA]</scope>
    <source>
        <strain evidence="4 5">DSM 23382</strain>
    </source>
</reference>
<dbReference type="InterPro" id="IPR036873">
    <property type="entry name" value="Rhodanese-like_dom_sf"/>
</dbReference>
<dbReference type="AlphaFoldDB" id="A0A2T5VE02"/>
<evidence type="ECO:0000256" key="1">
    <source>
        <dbReference type="ARBA" id="ARBA00022729"/>
    </source>
</evidence>
<feature type="domain" description="Rhodanese" evidence="3">
    <location>
        <begin position="351"/>
        <end position="439"/>
    </location>
</feature>
<dbReference type="InterPro" id="IPR001638">
    <property type="entry name" value="Solute-binding_3/MltF_N"/>
</dbReference>
<gene>
    <name evidence="4" type="ORF">C8N35_10121</name>
</gene>
<dbReference type="InterPro" id="IPR001763">
    <property type="entry name" value="Rhodanese-like_dom"/>
</dbReference>
<dbReference type="CDD" id="cd00158">
    <property type="entry name" value="RHOD"/>
    <property type="match status" value="1"/>
</dbReference>